<keyword evidence="3" id="KW-1185">Reference proteome</keyword>
<gene>
    <name evidence="2" type="ORF">DMT42_28390</name>
</gene>
<dbReference type="AlphaFoldDB" id="A0A2U9P9Q3"/>
<dbReference type="Proteomes" id="UP000247634">
    <property type="component" value="Chromosome"/>
</dbReference>
<dbReference type="EMBL" id="CP029788">
    <property type="protein sequence ID" value="AWT45825.1"/>
    <property type="molecule type" value="Genomic_DNA"/>
</dbReference>
<protein>
    <submittedName>
        <fullName evidence="2">Uncharacterized protein</fullName>
    </submittedName>
</protein>
<name>A0A2U9P9Q3_STRAS</name>
<accession>A0A2U9P9Q3</accession>
<feature type="compositionally biased region" description="Low complexity" evidence="1">
    <location>
        <begin position="22"/>
        <end position="33"/>
    </location>
</feature>
<evidence type="ECO:0000313" key="3">
    <source>
        <dbReference type="Proteomes" id="UP000247634"/>
    </source>
</evidence>
<sequence>MTAAARPPRWGSGQPAPPRDLAAGTRTAGPAPTQQRPPVHLAAGSSAAGAARVGAAAPP</sequence>
<organism evidence="2 3">
    <name type="scientific">Streptomyces actuosus</name>
    <dbReference type="NCBI Taxonomy" id="1885"/>
    <lineage>
        <taxon>Bacteria</taxon>
        <taxon>Bacillati</taxon>
        <taxon>Actinomycetota</taxon>
        <taxon>Actinomycetes</taxon>
        <taxon>Kitasatosporales</taxon>
        <taxon>Streptomycetaceae</taxon>
        <taxon>Streptomyces</taxon>
    </lineage>
</organism>
<evidence type="ECO:0000256" key="1">
    <source>
        <dbReference type="SAM" id="MobiDB-lite"/>
    </source>
</evidence>
<dbReference type="KEGG" id="sact:DMT42_28390"/>
<feature type="compositionally biased region" description="Low complexity" evidence="1">
    <location>
        <begin position="42"/>
        <end position="59"/>
    </location>
</feature>
<feature type="region of interest" description="Disordered" evidence="1">
    <location>
        <begin position="1"/>
        <end position="59"/>
    </location>
</feature>
<evidence type="ECO:0000313" key="2">
    <source>
        <dbReference type="EMBL" id="AWT45825.1"/>
    </source>
</evidence>
<reference evidence="2 3" key="1">
    <citation type="submission" date="2018-06" db="EMBL/GenBank/DDBJ databases">
        <title>The complete genome sequence of a nosiheptide producer Streptomyces actuosus ATCC 25421: deducing the ability of producing a new class III lantibiotics.</title>
        <authorList>
            <person name="Liu W."/>
            <person name="Sun F."/>
            <person name="Hu Y."/>
        </authorList>
    </citation>
    <scope>NUCLEOTIDE SEQUENCE [LARGE SCALE GENOMIC DNA]</scope>
    <source>
        <strain evidence="2 3">ATCC 25421</strain>
    </source>
</reference>
<proteinExistence type="predicted"/>